<dbReference type="InParanoid" id="A0A0Q9WYE2"/>
<dbReference type="InterPro" id="IPR050373">
    <property type="entry name" value="Fibrinogen_C-term_domain"/>
</dbReference>
<proteinExistence type="predicted"/>
<dbReference type="InterPro" id="IPR036056">
    <property type="entry name" value="Fibrinogen-like_C"/>
</dbReference>
<dbReference type="Pfam" id="PF00147">
    <property type="entry name" value="Fibrinogen_C"/>
    <property type="match status" value="1"/>
</dbReference>
<dbReference type="Proteomes" id="UP000007798">
    <property type="component" value="Unassembled WGS sequence"/>
</dbReference>
<dbReference type="InterPro" id="IPR014716">
    <property type="entry name" value="Fibrinogen_a/b/g_C_1"/>
</dbReference>
<keyword evidence="1" id="KW-0175">Coiled coil</keyword>
<evidence type="ECO:0000256" key="1">
    <source>
        <dbReference type="SAM" id="Coils"/>
    </source>
</evidence>
<organism evidence="3 4">
    <name type="scientific">Drosophila willistoni</name>
    <name type="common">Fruit fly</name>
    <dbReference type="NCBI Taxonomy" id="7260"/>
    <lineage>
        <taxon>Eukaryota</taxon>
        <taxon>Metazoa</taxon>
        <taxon>Ecdysozoa</taxon>
        <taxon>Arthropoda</taxon>
        <taxon>Hexapoda</taxon>
        <taxon>Insecta</taxon>
        <taxon>Pterygota</taxon>
        <taxon>Neoptera</taxon>
        <taxon>Endopterygota</taxon>
        <taxon>Diptera</taxon>
        <taxon>Brachycera</taxon>
        <taxon>Muscomorpha</taxon>
        <taxon>Ephydroidea</taxon>
        <taxon>Drosophilidae</taxon>
        <taxon>Drosophila</taxon>
        <taxon>Sophophora</taxon>
    </lineage>
</organism>
<dbReference type="Gene3D" id="3.90.215.10">
    <property type="entry name" value="Gamma Fibrinogen, chain A, domain 1"/>
    <property type="match status" value="1"/>
</dbReference>
<gene>
    <name evidence="3" type="primary">Dwil\GK26875</name>
    <name evidence="3" type="ORF">Dwil_GK26875</name>
</gene>
<dbReference type="SMART" id="SM00186">
    <property type="entry name" value="FBG"/>
    <property type="match status" value="1"/>
</dbReference>
<evidence type="ECO:0000313" key="3">
    <source>
        <dbReference type="EMBL" id="KRF98590.1"/>
    </source>
</evidence>
<evidence type="ECO:0000313" key="4">
    <source>
        <dbReference type="Proteomes" id="UP000007798"/>
    </source>
</evidence>
<evidence type="ECO:0000259" key="2">
    <source>
        <dbReference type="PROSITE" id="PS51406"/>
    </source>
</evidence>
<dbReference type="SUPFAM" id="SSF56496">
    <property type="entry name" value="Fibrinogen C-terminal domain-like"/>
    <property type="match status" value="1"/>
</dbReference>
<dbReference type="PANTHER" id="PTHR19143">
    <property type="entry name" value="FIBRINOGEN/TENASCIN/ANGIOPOEITIN"/>
    <property type="match status" value="1"/>
</dbReference>
<name>A0A0Q9WYE2_DROWI</name>
<sequence>MFREFHSLALGYVISSDMKSLEESETQLTDSNHLLERQLNQTAQNLIECREKLPKTSCKGLSSGIHKVEIPRLDPISALCEGDIEGGGWIVIHKRFDGSVNFHRTWTEYRNGFGNKEGEFFIGLENLHRITNSQTYELYVQLEYHNGTFLFASYDNFRIGKESTKYKLESLGEFKGTGYNSMKLNLNAPFSSFDQDNDQWANNCAKYFGAWWHKDCTRA</sequence>
<feature type="coiled-coil region" evidence="1">
    <location>
        <begin position="18"/>
        <end position="52"/>
    </location>
</feature>
<keyword evidence="4" id="KW-1185">Reference proteome</keyword>
<dbReference type="PROSITE" id="PS51406">
    <property type="entry name" value="FIBRINOGEN_C_2"/>
    <property type="match status" value="1"/>
</dbReference>
<dbReference type="GO" id="GO:0005615">
    <property type="term" value="C:extracellular space"/>
    <property type="evidence" value="ECO:0007669"/>
    <property type="project" value="TreeGrafter"/>
</dbReference>
<dbReference type="SMR" id="A0A0Q9WYE2"/>
<dbReference type="EMBL" id="CH963894">
    <property type="protein sequence ID" value="KRF98590.1"/>
    <property type="molecule type" value="Genomic_DNA"/>
</dbReference>
<dbReference type="STRING" id="7260.A0A0Q9WYE2"/>
<dbReference type="CDD" id="cd00087">
    <property type="entry name" value="FReD"/>
    <property type="match status" value="1"/>
</dbReference>
<accession>A0A0Q9WYE2</accession>
<dbReference type="OrthoDB" id="6145874at2759"/>
<dbReference type="AlphaFoldDB" id="A0A0Q9WYE2"/>
<protein>
    <recommendedName>
        <fullName evidence="2">Fibrinogen C-terminal domain-containing protein</fullName>
    </recommendedName>
</protein>
<reference evidence="3 4" key="1">
    <citation type="journal article" date="2007" name="Nature">
        <title>Evolution of genes and genomes on the Drosophila phylogeny.</title>
        <authorList>
            <consortium name="Drosophila 12 Genomes Consortium"/>
            <person name="Clark A.G."/>
            <person name="Eisen M.B."/>
            <person name="Smith D.R."/>
            <person name="Bergman C.M."/>
            <person name="Oliver B."/>
            <person name="Markow T.A."/>
            <person name="Kaufman T.C."/>
            <person name="Kellis M."/>
            <person name="Gelbart W."/>
            <person name="Iyer V.N."/>
            <person name="Pollard D.A."/>
            <person name="Sackton T.B."/>
            <person name="Larracuente A.M."/>
            <person name="Singh N.D."/>
            <person name="Abad J.P."/>
            <person name="Abt D.N."/>
            <person name="Adryan B."/>
            <person name="Aguade M."/>
            <person name="Akashi H."/>
            <person name="Anderson W.W."/>
            <person name="Aquadro C.F."/>
            <person name="Ardell D.H."/>
            <person name="Arguello R."/>
            <person name="Artieri C.G."/>
            <person name="Barbash D.A."/>
            <person name="Barker D."/>
            <person name="Barsanti P."/>
            <person name="Batterham P."/>
            <person name="Batzoglou S."/>
            <person name="Begun D."/>
            <person name="Bhutkar A."/>
            <person name="Blanco E."/>
            <person name="Bosak S.A."/>
            <person name="Bradley R.K."/>
            <person name="Brand A.D."/>
            <person name="Brent M.R."/>
            <person name="Brooks A.N."/>
            <person name="Brown R.H."/>
            <person name="Butlin R.K."/>
            <person name="Caggese C."/>
            <person name="Calvi B.R."/>
            <person name="Bernardo de Carvalho A."/>
            <person name="Caspi A."/>
            <person name="Castrezana S."/>
            <person name="Celniker S.E."/>
            <person name="Chang J.L."/>
            <person name="Chapple C."/>
            <person name="Chatterji S."/>
            <person name="Chinwalla A."/>
            <person name="Civetta A."/>
            <person name="Clifton S.W."/>
            <person name="Comeron J.M."/>
            <person name="Costello J.C."/>
            <person name="Coyne J.A."/>
            <person name="Daub J."/>
            <person name="David R.G."/>
            <person name="Delcher A.L."/>
            <person name="Delehaunty K."/>
            <person name="Do C.B."/>
            <person name="Ebling H."/>
            <person name="Edwards K."/>
            <person name="Eickbush T."/>
            <person name="Evans J.D."/>
            <person name="Filipski A."/>
            <person name="Findeiss S."/>
            <person name="Freyhult E."/>
            <person name="Fulton L."/>
            <person name="Fulton R."/>
            <person name="Garcia A.C."/>
            <person name="Gardiner A."/>
            <person name="Garfield D.A."/>
            <person name="Garvin B.E."/>
            <person name="Gibson G."/>
            <person name="Gilbert D."/>
            <person name="Gnerre S."/>
            <person name="Godfrey J."/>
            <person name="Good R."/>
            <person name="Gotea V."/>
            <person name="Gravely B."/>
            <person name="Greenberg A.J."/>
            <person name="Griffiths-Jones S."/>
            <person name="Gross S."/>
            <person name="Guigo R."/>
            <person name="Gustafson E.A."/>
            <person name="Haerty W."/>
            <person name="Hahn M.W."/>
            <person name="Halligan D.L."/>
            <person name="Halpern A.L."/>
            <person name="Halter G.M."/>
            <person name="Han M.V."/>
            <person name="Heger A."/>
            <person name="Hillier L."/>
            <person name="Hinrichs A.S."/>
            <person name="Holmes I."/>
            <person name="Hoskins R.A."/>
            <person name="Hubisz M.J."/>
            <person name="Hultmark D."/>
            <person name="Huntley M.A."/>
            <person name="Jaffe D.B."/>
            <person name="Jagadeeshan S."/>
            <person name="Jeck W.R."/>
            <person name="Johnson J."/>
            <person name="Jones C.D."/>
            <person name="Jordan W.C."/>
            <person name="Karpen G.H."/>
            <person name="Kataoka E."/>
            <person name="Keightley P.D."/>
            <person name="Kheradpour P."/>
            <person name="Kirkness E.F."/>
            <person name="Koerich L.B."/>
            <person name="Kristiansen K."/>
            <person name="Kudrna D."/>
            <person name="Kulathinal R.J."/>
            <person name="Kumar S."/>
            <person name="Kwok R."/>
            <person name="Lander E."/>
            <person name="Langley C.H."/>
            <person name="Lapoint R."/>
            <person name="Lazzaro B.P."/>
            <person name="Lee S.J."/>
            <person name="Levesque L."/>
            <person name="Li R."/>
            <person name="Lin C.F."/>
            <person name="Lin M.F."/>
            <person name="Lindblad-Toh K."/>
            <person name="Llopart A."/>
            <person name="Long M."/>
            <person name="Low L."/>
            <person name="Lozovsky E."/>
            <person name="Lu J."/>
            <person name="Luo M."/>
            <person name="Machado C.A."/>
            <person name="Makalowski W."/>
            <person name="Marzo M."/>
            <person name="Matsuda M."/>
            <person name="Matzkin L."/>
            <person name="McAllister B."/>
            <person name="McBride C.S."/>
            <person name="McKernan B."/>
            <person name="McKernan K."/>
            <person name="Mendez-Lago M."/>
            <person name="Minx P."/>
            <person name="Mollenhauer M.U."/>
            <person name="Montooth K."/>
            <person name="Mount S.M."/>
            <person name="Mu X."/>
            <person name="Myers E."/>
            <person name="Negre B."/>
            <person name="Newfeld S."/>
            <person name="Nielsen R."/>
            <person name="Noor M.A."/>
            <person name="O'Grady P."/>
            <person name="Pachter L."/>
            <person name="Papaceit M."/>
            <person name="Parisi M.J."/>
            <person name="Parisi M."/>
            <person name="Parts L."/>
            <person name="Pedersen J.S."/>
            <person name="Pesole G."/>
            <person name="Phillippy A.M."/>
            <person name="Ponting C.P."/>
            <person name="Pop M."/>
            <person name="Porcelli D."/>
            <person name="Powell J.R."/>
            <person name="Prohaska S."/>
            <person name="Pruitt K."/>
            <person name="Puig M."/>
            <person name="Quesneville H."/>
            <person name="Ram K.R."/>
            <person name="Rand D."/>
            <person name="Rasmussen M.D."/>
            <person name="Reed L.K."/>
            <person name="Reenan R."/>
            <person name="Reily A."/>
            <person name="Remington K.A."/>
            <person name="Rieger T.T."/>
            <person name="Ritchie M.G."/>
            <person name="Robin C."/>
            <person name="Rogers Y.H."/>
            <person name="Rohde C."/>
            <person name="Rozas J."/>
            <person name="Rubenfield M.J."/>
            <person name="Ruiz A."/>
            <person name="Russo S."/>
            <person name="Salzberg S.L."/>
            <person name="Sanchez-Gracia A."/>
            <person name="Saranga D.J."/>
            <person name="Sato H."/>
            <person name="Schaeffer S.W."/>
            <person name="Schatz M.C."/>
            <person name="Schlenke T."/>
            <person name="Schwartz R."/>
            <person name="Segarra C."/>
            <person name="Singh R.S."/>
            <person name="Sirot L."/>
            <person name="Sirota M."/>
            <person name="Sisneros N.B."/>
            <person name="Smith C.D."/>
            <person name="Smith T.F."/>
            <person name="Spieth J."/>
            <person name="Stage D.E."/>
            <person name="Stark A."/>
            <person name="Stephan W."/>
            <person name="Strausberg R.L."/>
            <person name="Strempel S."/>
            <person name="Sturgill D."/>
            <person name="Sutton G."/>
            <person name="Sutton G.G."/>
            <person name="Tao W."/>
            <person name="Teichmann S."/>
            <person name="Tobari Y.N."/>
            <person name="Tomimura Y."/>
            <person name="Tsolas J.M."/>
            <person name="Valente V.L."/>
            <person name="Venter E."/>
            <person name="Venter J.C."/>
            <person name="Vicario S."/>
            <person name="Vieira F.G."/>
            <person name="Vilella A.J."/>
            <person name="Villasante A."/>
            <person name="Walenz B."/>
            <person name="Wang J."/>
            <person name="Wasserman M."/>
            <person name="Watts T."/>
            <person name="Wilson D."/>
            <person name="Wilson R.K."/>
            <person name="Wing R.A."/>
            <person name="Wolfner M.F."/>
            <person name="Wong A."/>
            <person name="Wong G.K."/>
            <person name="Wu C.I."/>
            <person name="Wu G."/>
            <person name="Yamamoto D."/>
            <person name="Yang H.P."/>
            <person name="Yang S.P."/>
            <person name="Yorke J.A."/>
            <person name="Yoshida K."/>
            <person name="Zdobnov E."/>
            <person name="Zhang P."/>
            <person name="Zhang Y."/>
            <person name="Zimin A.V."/>
            <person name="Baldwin J."/>
            <person name="Abdouelleil A."/>
            <person name="Abdulkadir J."/>
            <person name="Abebe A."/>
            <person name="Abera B."/>
            <person name="Abreu J."/>
            <person name="Acer S.C."/>
            <person name="Aftuck L."/>
            <person name="Alexander A."/>
            <person name="An P."/>
            <person name="Anderson E."/>
            <person name="Anderson S."/>
            <person name="Arachi H."/>
            <person name="Azer M."/>
            <person name="Bachantsang P."/>
            <person name="Barry A."/>
            <person name="Bayul T."/>
            <person name="Berlin A."/>
            <person name="Bessette D."/>
            <person name="Bloom T."/>
            <person name="Blye J."/>
            <person name="Boguslavskiy L."/>
            <person name="Bonnet C."/>
            <person name="Boukhgalter B."/>
            <person name="Bourzgui I."/>
            <person name="Brown A."/>
            <person name="Cahill P."/>
            <person name="Channer S."/>
            <person name="Cheshatsang Y."/>
            <person name="Chuda L."/>
            <person name="Citroen M."/>
            <person name="Collymore A."/>
            <person name="Cooke P."/>
            <person name="Costello M."/>
            <person name="D'Aco K."/>
            <person name="Daza R."/>
            <person name="De Haan G."/>
            <person name="DeGray S."/>
            <person name="DeMaso C."/>
            <person name="Dhargay N."/>
            <person name="Dooley K."/>
            <person name="Dooley E."/>
            <person name="Doricent M."/>
            <person name="Dorje P."/>
            <person name="Dorjee K."/>
            <person name="Dupes A."/>
            <person name="Elong R."/>
            <person name="Falk J."/>
            <person name="Farina A."/>
            <person name="Faro S."/>
            <person name="Ferguson D."/>
            <person name="Fisher S."/>
            <person name="Foley C.D."/>
            <person name="Franke A."/>
            <person name="Friedrich D."/>
            <person name="Gadbois L."/>
            <person name="Gearin G."/>
            <person name="Gearin C.R."/>
            <person name="Giannoukos G."/>
            <person name="Goode T."/>
            <person name="Graham J."/>
            <person name="Grandbois E."/>
            <person name="Grewal S."/>
            <person name="Gyaltsen K."/>
            <person name="Hafez N."/>
            <person name="Hagos B."/>
            <person name="Hall J."/>
            <person name="Henson C."/>
            <person name="Hollinger A."/>
            <person name="Honan T."/>
            <person name="Huard M.D."/>
            <person name="Hughes L."/>
            <person name="Hurhula B."/>
            <person name="Husby M.E."/>
            <person name="Kamat A."/>
            <person name="Kanga B."/>
            <person name="Kashin S."/>
            <person name="Khazanovich D."/>
            <person name="Kisner P."/>
            <person name="Lance K."/>
            <person name="Lara M."/>
            <person name="Lee W."/>
            <person name="Lennon N."/>
            <person name="Letendre F."/>
            <person name="LeVine R."/>
            <person name="Lipovsky A."/>
            <person name="Liu X."/>
            <person name="Liu J."/>
            <person name="Liu S."/>
            <person name="Lokyitsang T."/>
            <person name="Lokyitsang Y."/>
            <person name="Lubonja R."/>
            <person name="Lui A."/>
            <person name="MacDonald P."/>
            <person name="Magnisalis V."/>
            <person name="Maru K."/>
            <person name="Matthews C."/>
            <person name="McCusker W."/>
            <person name="McDonough S."/>
            <person name="Mehta T."/>
            <person name="Meldrim J."/>
            <person name="Meneus L."/>
            <person name="Mihai O."/>
            <person name="Mihalev A."/>
            <person name="Mihova T."/>
            <person name="Mittelman R."/>
            <person name="Mlenga V."/>
            <person name="Montmayeur A."/>
            <person name="Mulrain L."/>
            <person name="Navidi A."/>
            <person name="Naylor J."/>
            <person name="Negash T."/>
            <person name="Nguyen T."/>
            <person name="Nguyen N."/>
            <person name="Nicol R."/>
            <person name="Norbu C."/>
            <person name="Norbu N."/>
            <person name="Novod N."/>
            <person name="O'Neill B."/>
            <person name="Osman S."/>
            <person name="Markiewicz E."/>
            <person name="Oyono O.L."/>
            <person name="Patti C."/>
            <person name="Phunkhang P."/>
            <person name="Pierre F."/>
            <person name="Priest M."/>
            <person name="Raghuraman S."/>
            <person name="Rege F."/>
            <person name="Reyes R."/>
            <person name="Rise C."/>
            <person name="Rogov P."/>
            <person name="Ross K."/>
            <person name="Ryan E."/>
            <person name="Settipalli S."/>
            <person name="Shea T."/>
            <person name="Sherpa N."/>
            <person name="Shi L."/>
            <person name="Shih D."/>
            <person name="Sparrow T."/>
            <person name="Spaulding J."/>
            <person name="Stalker J."/>
            <person name="Stange-Thomann N."/>
            <person name="Stavropoulos S."/>
            <person name="Stone C."/>
            <person name="Strader C."/>
            <person name="Tesfaye S."/>
            <person name="Thomson T."/>
            <person name="Thoulutsang Y."/>
            <person name="Thoulutsang D."/>
            <person name="Topham K."/>
            <person name="Topping I."/>
            <person name="Tsamla T."/>
            <person name="Vassiliev H."/>
            <person name="Vo A."/>
            <person name="Wangchuk T."/>
            <person name="Wangdi T."/>
            <person name="Weiand M."/>
            <person name="Wilkinson J."/>
            <person name="Wilson A."/>
            <person name="Yadav S."/>
            <person name="Young G."/>
            <person name="Yu Q."/>
            <person name="Zembek L."/>
            <person name="Zhong D."/>
            <person name="Zimmer A."/>
            <person name="Zwirko Z."/>
            <person name="Jaffe D.B."/>
            <person name="Alvarez P."/>
            <person name="Brockman W."/>
            <person name="Butler J."/>
            <person name="Chin C."/>
            <person name="Gnerre S."/>
            <person name="Grabherr M."/>
            <person name="Kleber M."/>
            <person name="Mauceli E."/>
            <person name="MacCallum I."/>
        </authorList>
    </citation>
    <scope>NUCLEOTIDE SEQUENCE [LARGE SCALE GENOMIC DNA]</scope>
    <source>
        <strain evidence="4">Tucson 14030-0811.24</strain>
    </source>
</reference>
<feature type="domain" description="Fibrinogen C-terminal" evidence="2">
    <location>
        <begin position="49"/>
        <end position="219"/>
    </location>
</feature>
<dbReference type="InterPro" id="IPR002181">
    <property type="entry name" value="Fibrinogen_a/b/g_C_dom"/>
</dbReference>